<organism evidence="1 2">
    <name type="scientific">Haloarcula rubripromontorii</name>
    <dbReference type="NCBI Taxonomy" id="1705562"/>
    <lineage>
        <taxon>Archaea</taxon>
        <taxon>Methanobacteriati</taxon>
        <taxon>Methanobacteriota</taxon>
        <taxon>Stenosarchaea group</taxon>
        <taxon>Halobacteria</taxon>
        <taxon>Halobacteriales</taxon>
        <taxon>Haloarculaceae</taxon>
        <taxon>Haloarcula</taxon>
    </lineage>
</organism>
<dbReference type="CDD" id="cd07812">
    <property type="entry name" value="SRPBCC"/>
    <property type="match status" value="1"/>
</dbReference>
<dbReference type="SUPFAM" id="SSF55961">
    <property type="entry name" value="Bet v1-like"/>
    <property type="match status" value="1"/>
</dbReference>
<reference evidence="1 2" key="1">
    <citation type="submission" date="2015-08" db="EMBL/GenBank/DDBJ databases">
        <title>Genomes of Isolates from Cabo Rojo, PR.</title>
        <authorList>
            <person name="Sanchez-Nieves R.L."/>
            <person name="Montalvo-Rodriguez R."/>
        </authorList>
    </citation>
    <scope>NUCLEOTIDE SEQUENCE [LARGE SCALE GENOMIC DNA]</scope>
    <source>
        <strain evidence="1 2">SL3</strain>
    </source>
</reference>
<protein>
    <submittedName>
        <fullName evidence="1">Bacterio-opsin activator</fullName>
    </submittedName>
</protein>
<dbReference type="Pfam" id="PF10604">
    <property type="entry name" value="Polyketide_cyc2"/>
    <property type="match status" value="1"/>
</dbReference>
<evidence type="ECO:0000313" key="1">
    <source>
        <dbReference type="EMBL" id="KOX91765.1"/>
    </source>
</evidence>
<dbReference type="OrthoDB" id="195304at2157"/>
<keyword evidence="2" id="KW-1185">Reference proteome</keyword>
<name>A0A0M9AIW2_9EURY</name>
<sequence length="154" mass="17488">MTVHTSDDRWLDAPVETVFVFMDEPSNQATVTPSLTRADRIERLPNGGNRAAYEYTMFGLTFTGEVRASMYEPPERIVYEMRGDLTGRIAWRFEPEDGGTRLTYAADYEVPGPLPETLLAPIIRWYNRREVRQLLATVAEAVEGEEQVVARSLS</sequence>
<dbReference type="Gene3D" id="3.30.530.20">
    <property type="match status" value="1"/>
</dbReference>
<dbReference type="RefSeq" id="WP_053969206.1">
    <property type="nucleotide sequence ID" value="NZ_JAWJXX010000005.1"/>
</dbReference>
<dbReference type="InterPro" id="IPR023393">
    <property type="entry name" value="START-like_dom_sf"/>
</dbReference>
<comment type="caution">
    <text evidence="1">The sequence shown here is derived from an EMBL/GenBank/DDBJ whole genome shotgun (WGS) entry which is preliminary data.</text>
</comment>
<dbReference type="AlphaFoldDB" id="A0A0M9AIW2"/>
<accession>A0A0M9AIW2</accession>
<evidence type="ECO:0000313" key="2">
    <source>
        <dbReference type="Proteomes" id="UP000037729"/>
    </source>
</evidence>
<gene>
    <name evidence="1" type="ORF">AMS69_16780</name>
</gene>
<proteinExistence type="predicted"/>
<dbReference type="Proteomes" id="UP000037729">
    <property type="component" value="Unassembled WGS sequence"/>
</dbReference>
<dbReference type="InterPro" id="IPR019587">
    <property type="entry name" value="Polyketide_cyclase/dehydratase"/>
</dbReference>
<dbReference type="STRING" id="1705562.AMS69_16780"/>
<dbReference type="EMBL" id="LIUF01000006">
    <property type="protein sequence ID" value="KOX91765.1"/>
    <property type="molecule type" value="Genomic_DNA"/>
</dbReference>
<dbReference type="PATRIC" id="fig|1705562.3.peg.3747"/>